<proteinExistence type="predicted"/>
<feature type="compositionally biased region" description="Basic and acidic residues" evidence="2">
    <location>
        <begin position="608"/>
        <end position="624"/>
    </location>
</feature>
<organism evidence="3 4">
    <name type="scientific">Cladonia borealis</name>
    <dbReference type="NCBI Taxonomy" id="184061"/>
    <lineage>
        <taxon>Eukaryota</taxon>
        <taxon>Fungi</taxon>
        <taxon>Dikarya</taxon>
        <taxon>Ascomycota</taxon>
        <taxon>Pezizomycotina</taxon>
        <taxon>Lecanoromycetes</taxon>
        <taxon>OSLEUM clade</taxon>
        <taxon>Lecanoromycetidae</taxon>
        <taxon>Lecanorales</taxon>
        <taxon>Lecanorineae</taxon>
        <taxon>Cladoniaceae</taxon>
        <taxon>Cladonia</taxon>
    </lineage>
</organism>
<keyword evidence="1" id="KW-0175">Coiled coil</keyword>
<dbReference type="AlphaFoldDB" id="A0AA39QY15"/>
<feature type="compositionally biased region" description="Polar residues" evidence="2">
    <location>
        <begin position="625"/>
        <end position="653"/>
    </location>
</feature>
<feature type="coiled-coil region" evidence="1">
    <location>
        <begin position="309"/>
        <end position="403"/>
    </location>
</feature>
<sequence>MGQKRLTRAQVQQELDQILAGIRSCHSYAGDVQAQVDAQLGSMSIPPQQERDRLENSEQMNEYYKQVTEYLKAQTAKEAERCMALEDDYKAAELAVFKMRDELEILKLKKTDPELDDRQRQMLSNLKEKLLEYPTLLGEVTGNETFMQAIKKSYELKLEEFEMTLKGLMHNVFELPMTCSRKVSTLLTDFAETTLKLAISIVKDQHEELETELGEANERSTRLEKRIEQLEAEAENASADTTSLTSEHRIREQRLTNDIATLEKTLEATRDAYLTENQTHQHETTKLVAQLESSRTTAAAEVKIFKGQTESYRGKVKELEKGKEALEETVENWQAYVKLHRQEHDELDTKYKANQERLKTAKGQVLSLEENLRTEKNAAVAAKVTAEQEIESLRKNVVELQAAGMEVLNGLSTATDENATLKASSEKAIRSLQSQVSTEKAEKESLQQSHEFEIQAVQSQLSTAMTEIYSLKQSIAHQAQKLQDELATVEAEKKSMKQEWKAEVQSLESNLDRAIDEIRSLGKSGNHQAELLRSEISTMKAERESLGQEWEETTQSLRDQLSTARDEKQSLERSFHSQLSSVKSENESLKHSLKKEMQSFQTQLSSSKSDHESLRQSMEKEMQSLRDQLSAANEANESLRGQLSTTDDTNESLVKSKQELEARYRKATESSASKSRLLELHISILDNYDLEGAESEYILAEMEKLFGMTEQYTGSTTEMVSMPKYMPGMTLVGKAAELPEPNLAAARRLWISSRCGSLALDVAQAFFMQGEISSAQFALLPWIHASLNRAVMTICEESTLTPDLAISSAWILQGLVYTATVAREWSSVWNPKIEEILAQMAYWLGEHVSDEASLLMVMVGQVNEIVTTHEPPSTSISPSVVSESRRIDSANSSIPDGMTMVVDISGIFILFMADDNGFIFGANEVKIMEVDETMGILIKFEQVVKGLPASLMELRLLDLHSPVEVSNRHQALLKSVLTKDRIEYTTPFKRRRLR</sequence>
<reference evidence="3" key="1">
    <citation type="submission" date="2023-03" db="EMBL/GenBank/DDBJ databases">
        <title>Complete genome of Cladonia borealis.</title>
        <authorList>
            <person name="Park H."/>
        </authorList>
    </citation>
    <scope>NUCLEOTIDE SEQUENCE</scope>
    <source>
        <strain evidence="3">ANT050790</strain>
    </source>
</reference>
<accession>A0AA39QY15</accession>
<evidence type="ECO:0000313" key="3">
    <source>
        <dbReference type="EMBL" id="KAK0511342.1"/>
    </source>
</evidence>
<comment type="caution">
    <text evidence="3">The sequence shown here is derived from an EMBL/GenBank/DDBJ whole genome shotgun (WGS) entry which is preliminary data.</text>
</comment>
<keyword evidence="4" id="KW-1185">Reference proteome</keyword>
<feature type="compositionally biased region" description="Basic and acidic residues" evidence="2">
    <location>
        <begin position="564"/>
        <end position="575"/>
    </location>
</feature>
<feature type="compositionally biased region" description="Polar residues" evidence="2">
    <location>
        <begin position="598"/>
        <end position="607"/>
    </location>
</feature>
<evidence type="ECO:0000256" key="1">
    <source>
        <dbReference type="SAM" id="Coils"/>
    </source>
</evidence>
<feature type="region of interest" description="Disordered" evidence="2">
    <location>
        <begin position="542"/>
        <end position="654"/>
    </location>
</feature>
<dbReference type="EMBL" id="JAFEKC020000013">
    <property type="protein sequence ID" value="KAK0511342.1"/>
    <property type="molecule type" value="Genomic_DNA"/>
</dbReference>
<gene>
    <name evidence="3" type="ORF">JMJ35_005915</name>
</gene>
<name>A0AA39QY15_9LECA</name>
<evidence type="ECO:0000256" key="2">
    <source>
        <dbReference type="SAM" id="MobiDB-lite"/>
    </source>
</evidence>
<feature type="coiled-coil region" evidence="1">
    <location>
        <begin position="199"/>
        <end position="272"/>
    </location>
</feature>
<feature type="compositionally biased region" description="Basic and acidic residues" evidence="2">
    <location>
        <begin position="584"/>
        <end position="597"/>
    </location>
</feature>
<feature type="compositionally biased region" description="Polar residues" evidence="2">
    <location>
        <begin position="553"/>
        <end position="563"/>
    </location>
</feature>
<dbReference type="Proteomes" id="UP001166286">
    <property type="component" value="Unassembled WGS sequence"/>
</dbReference>
<protein>
    <submittedName>
        <fullName evidence="3">Uncharacterized protein</fullName>
    </submittedName>
</protein>
<evidence type="ECO:0000313" key="4">
    <source>
        <dbReference type="Proteomes" id="UP001166286"/>
    </source>
</evidence>